<feature type="compositionally biased region" description="Basic and acidic residues" evidence="1">
    <location>
        <begin position="259"/>
        <end position="288"/>
    </location>
</feature>
<dbReference type="RefSeq" id="WP_344944856.1">
    <property type="nucleotide sequence ID" value="NZ_BAAAZR010000019.1"/>
</dbReference>
<dbReference type="InterPro" id="IPR047137">
    <property type="entry name" value="ORF3"/>
</dbReference>
<name>A0ABP7IPY8_9ACTN</name>
<sequence length="444" mass="50721">MADHDKGNAPSGLTNPIRQQVRGLAGIAGKLALSAVRRKVEQTTKQLTNVAEGGGLRTLGQIAGTEGGTGRFKGLAKLAWGGLKKKLGFGGGAGKKKLKLTNIVESLDFGAPVRLVYNVWTQFEDWPTFTKKIEKVVQESDEKLTWQVKIFIPRRTWESTIMEQVPDEKIIWRSKAAKGYVDGSVTFHAVTDDMTRVLMVLEYHPKGLVEHIGNLWRAQGRRARLEFKHIRRHIMTQVLLRPEDVQGWRGVIHEGEVVKDHETALREEEEREEREEREREERERREGPEPEEGEYEEEEPEEGGEEPEEAEEGEEAERGEGAEAGPEPEEEGGEEGGEEPRARRRRPWPRRGERPERPRPGERPEEGPQARRRPSESEETPARRGAGDGEPEGPPLRRRRREGGEPEEPPRRRRRETGEREEPPRRRRPEPTGREEPAPRRTRP</sequence>
<protein>
    <recommendedName>
        <fullName evidence="2">Coenzyme Q-binding protein COQ10 START domain-containing protein</fullName>
    </recommendedName>
</protein>
<feature type="domain" description="Coenzyme Q-binding protein COQ10 START" evidence="2">
    <location>
        <begin position="110"/>
        <end position="228"/>
    </location>
</feature>
<dbReference type="InterPro" id="IPR005031">
    <property type="entry name" value="COQ10_START"/>
</dbReference>
<proteinExistence type="predicted"/>
<dbReference type="Gene3D" id="3.30.530.20">
    <property type="match status" value="1"/>
</dbReference>
<dbReference type="PANTHER" id="PTHR33824">
    <property type="entry name" value="POLYKETIDE CYCLASE/DEHYDRASE AND LIPID TRANSPORT SUPERFAMILY PROTEIN"/>
    <property type="match status" value="1"/>
</dbReference>
<dbReference type="Proteomes" id="UP001500888">
    <property type="component" value="Unassembled WGS sequence"/>
</dbReference>
<keyword evidence="4" id="KW-1185">Reference proteome</keyword>
<evidence type="ECO:0000259" key="2">
    <source>
        <dbReference type="Pfam" id="PF03364"/>
    </source>
</evidence>
<organism evidence="3 4">
    <name type="scientific">Sphaerisporangium flaviroseum</name>
    <dbReference type="NCBI Taxonomy" id="509199"/>
    <lineage>
        <taxon>Bacteria</taxon>
        <taxon>Bacillati</taxon>
        <taxon>Actinomycetota</taxon>
        <taxon>Actinomycetes</taxon>
        <taxon>Streptosporangiales</taxon>
        <taxon>Streptosporangiaceae</taxon>
        <taxon>Sphaerisporangium</taxon>
    </lineage>
</organism>
<feature type="region of interest" description="Disordered" evidence="1">
    <location>
        <begin position="259"/>
        <end position="444"/>
    </location>
</feature>
<reference evidence="4" key="1">
    <citation type="journal article" date="2019" name="Int. J. Syst. Evol. Microbiol.">
        <title>The Global Catalogue of Microorganisms (GCM) 10K type strain sequencing project: providing services to taxonomists for standard genome sequencing and annotation.</title>
        <authorList>
            <consortium name="The Broad Institute Genomics Platform"/>
            <consortium name="The Broad Institute Genome Sequencing Center for Infectious Disease"/>
            <person name="Wu L."/>
            <person name="Ma J."/>
        </authorList>
    </citation>
    <scope>NUCLEOTIDE SEQUENCE [LARGE SCALE GENOMIC DNA]</scope>
    <source>
        <strain evidence="4">JCM 16908</strain>
    </source>
</reference>
<feature type="compositionally biased region" description="Basic and acidic residues" evidence="1">
    <location>
        <begin position="402"/>
        <end position="444"/>
    </location>
</feature>
<evidence type="ECO:0000313" key="4">
    <source>
        <dbReference type="Proteomes" id="UP001500888"/>
    </source>
</evidence>
<comment type="caution">
    <text evidence="3">The sequence shown here is derived from an EMBL/GenBank/DDBJ whole genome shotgun (WGS) entry which is preliminary data.</text>
</comment>
<dbReference type="PANTHER" id="PTHR33824:SF7">
    <property type="entry name" value="POLYKETIDE CYCLASE_DEHYDRASE AND LIPID TRANSPORT SUPERFAMILY PROTEIN"/>
    <property type="match status" value="1"/>
</dbReference>
<dbReference type="SUPFAM" id="SSF55961">
    <property type="entry name" value="Bet v1-like"/>
    <property type="match status" value="1"/>
</dbReference>
<evidence type="ECO:0000313" key="3">
    <source>
        <dbReference type="EMBL" id="GAA3823513.1"/>
    </source>
</evidence>
<evidence type="ECO:0000256" key="1">
    <source>
        <dbReference type="SAM" id="MobiDB-lite"/>
    </source>
</evidence>
<dbReference type="CDD" id="cd07817">
    <property type="entry name" value="SRPBCC_8"/>
    <property type="match status" value="1"/>
</dbReference>
<gene>
    <name evidence="3" type="ORF">GCM10022226_50050</name>
</gene>
<dbReference type="InterPro" id="IPR023393">
    <property type="entry name" value="START-like_dom_sf"/>
</dbReference>
<dbReference type="EMBL" id="BAAAZR010000019">
    <property type="protein sequence ID" value="GAA3823513.1"/>
    <property type="molecule type" value="Genomic_DNA"/>
</dbReference>
<accession>A0ABP7IPY8</accession>
<feature type="compositionally biased region" description="Acidic residues" evidence="1">
    <location>
        <begin position="326"/>
        <end position="337"/>
    </location>
</feature>
<feature type="compositionally biased region" description="Basic and acidic residues" evidence="1">
    <location>
        <begin position="350"/>
        <end position="387"/>
    </location>
</feature>
<feature type="compositionally biased region" description="Acidic residues" evidence="1">
    <location>
        <begin position="289"/>
        <end position="315"/>
    </location>
</feature>
<dbReference type="Pfam" id="PF03364">
    <property type="entry name" value="Polyketide_cyc"/>
    <property type="match status" value="1"/>
</dbReference>